<sequence length="295" mass="33842">MSTTISRPDIKNWIETMPEGDFHYKDIMGLRPILTPELDTALRRIVYDFSHGDNQICESTGKGDGRYRRIDNLPEPEDWQNTDATKDFPIVLPFDLRKYAWIDPETHIIITGSKDSGKTGYIMRAVGMNMNIINTVFLTNMEGGRNQLKRRFDAMNINIPNPPPFKTWFKTDNFHDYMKEPDTFYAIDYIDVPESGEFYMIAPAIARIQAKLQKLGNCVAMIGLQKKMNSDIAYGGEQTLKKASLYIAMNPGKLKIVSAKIHADPKINPKNMQWTFIYSDEGTNFLNITPCYEEE</sequence>
<gene>
    <name evidence="1" type="ORF">LCGC14_1251470</name>
</gene>
<reference evidence="1" key="1">
    <citation type="journal article" date="2015" name="Nature">
        <title>Complex archaea that bridge the gap between prokaryotes and eukaryotes.</title>
        <authorList>
            <person name="Spang A."/>
            <person name="Saw J.H."/>
            <person name="Jorgensen S.L."/>
            <person name="Zaremba-Niedzwiedzka K."/>
            <person name="Martijn J."/>
            <person name="Lind A.E."/>
            <person name="van Eijk R."/>
            <person name="Schleper C."/>
            <person name="Guy L."/>
            <person name="Ettema T.J."/>
        </authorList>
    </citation>
    <scope>NUCLEOTIDE SEQUENCE</scope>
</reference>
<protein>
    <recommendedName>
        <fullName evidence="2">SF4 helicase domain-containing protein</fullName>
    </recommendedName>
</protein>
<accession>A0A0F9LPN9</accession>
<comment type="caution">
    <text evidence="1">The sequence shown here is derived from an EMBL/GenBank/DDBJ whole genome shotgun (WGS) entry which is preliminary data.</text>
</comment>
<dbReference type="EMBL" id="LAZR01006860">
    <property type="protein sequence ID" value="KKM89166.1"/>
    <property type="molecule type" value="Genomic_DNA"/>
</dbReference>
<organism evidence="1">
    <name type="scientific">marine sediment metagenome</name>
    <dbReference type="NCBI Taxonomy" id="412755"/>
    <lineage>
        <taxon>unclassified sequences</taxon>
        <taxon>metagenomes</taxon>
        <taxon>ecological metagenomes</taxon>
    </lineage>
</organism>
<evidence type="ECO:0008006" key="2">
    <source>
        <dbReference type="Google" id="ProtNLM"/>
    </source>
</evidence>
<evidence type="ECO:0000313" key="1">
    <source>
        <dbReference type="EMBL" id="KKM89166.1"/>
    </source>
</evidence>
<dbReference type="AlphaFoldDB" id="A0A0F9LPN9"/>
<name>A0A0F9LPN9_9ZZZZ</name>
<proteinExistence type="predicted"/>